<proteinExistence type="predicted"/>
<organism evidence="1 2">
    <name type="scientific">Boletus edulis BED1</name>
    <dbReference type="NCBI Taxonomy" id="1328754"/>
    <lineage>
        <taxon>Eukaryota</taxon>
        <taxon>Fungi</taxon>
        <taxon>Dikarya</taxon>
        <taxon>Basidiomycota</taxon>
        <taxon>Agaricomycotina</taxon>
        <taxon>Agaricomycetes</taxon>
        <taxon>Agaricomycetidae</taxon>
        <taxon>Boletales</taxon>
        <taxon>Boletineae</taxon>
        <taxon>Boletaceae</taxon>
        <taxon>Boletoideae</taxon>
        <taxon>Boletus</taxon>
    </lineage>
</organism>
<reference evidence="1" key="2">
    <citation type="journal article" date="2020" name="Nat. Commun.">
        <title>Large-scale genome sequencing of mycorrhizal fungi provides insights into the early evolution of symbiotic traits.</title>
        <authorList>
            <person name="Miyauchi S."/>
            <person name="Kiss E."/>
            <person name="Kuo A."/>
            <person name="Drula E."/>
            <person name="Kohler A."/>
            <person name="Sanchez-Garcia M."/>
            <person name="Morin E."/>
            <person name="Andreopoulos B."/>
            <person name="Barry K.W."/>
            <person name="Bonito G."/>
            <person name="Buee M."/>
            <person name="Carver A."/>
            <person name="Chen C."/>
            <person name="Cichocki N."/>
            <person name="Clum A."/>
            <person name="Culley D."/>
            <person name="Crous P.W."/>
            <person name="Fauchery L."/>
            <person name="Girlanda M."/>
            <person name="Hayes R.D."/>
            <person name="Keri Z."/>
            <person name="LaButti K."/>
            <person name="Lipzen A."/>
            <person name="Lombard V."/>
            <person name="Magnuson J."/>
            <person name="Maillard F."/>
            <person name="Murat C."/>
            <person name="Nolan M."/>
            <person name="Ohm R.A."/>
            <person name="Pangilinan J."/>
            <person name="Pereira M.F."/>
            <person name="Perotto S."/>
            <person name="Peter M."/>
            <person name="Pfister S."/>
            <person name="Riley R."/>
            <person name="Sitrit Y."/>
            <person name="Stielow J.B."/>
            <person name="Szollosi G."/>
            <person name="Zifcakova L."/>
            <person name="Stursova M."/>
            <person name="Spatafora J.W."/>
            <person name="Tedersoo L."/>
            <person name="Vaario L.M."/>
            <person name="Yamada A."/>
            <person name="Yan M."/>
            <person name="Wang P."/>
            <person name="Xu J."/>
            <person name="Bruns T."/>
            <person name="Baldrian P."/>
            <person name="Vilgalys R."/>
            <person name="Dunand C."/>
            <person name="Henrissat B."/>
            <person name="Grigoriev I.V."/>
            <person name="Hibbett D."/>
            <person name="Nagy L.G."/>
            <person name="Martin F.M."/>
        </authorList>
    </citation>
    <scope>NUCLEOTIDE SEQUENCE</scope>
    <source>
        <strain evidence="1">BED1</strain>
    </source>
</reference>
<sequence>STVMAQWSTSFKTTLTRIMAASWVVITPLVPHRTVPVLLATILAALGKWMLWLRL</sequence>
<evidence type="ECO:0000313" key="1">
    <source>
        <dbReference type="EMBL" id="KAF8433183.1"/>
    </source>
</evidence>
<dbReference type="Proteomes" id="UP001194468">
    <property type="component" value="Unassembled WGS sequence"/>
</dbReference>
<name>A0AAD4BKK9_BOLED</name>
<accession>A0AAD4BKK9</accession>
<comment type="caution">
    <text evidence="1">The sequence shown here is derived from an EMBL/GenBank/DDBJ whole genome shotgun (WGS) entry which is preliminary data.</text>
</comment>
<dbReference type="EMBL" id="WHUW01000035">
    <property type="protein sequence ID" value="KAF8433183.1"/>
    <property type="molecule type" value="Genomic_DNA"/>
</dbReference>
<protein>
    <submittedName>
        <fullName evidence="1">Uncharacterized protein</fullName>
    </submittedName>
</protein>
<reference evidence="1" key="1">
    <citation type="submission" date="2019-10" db="EMBL/GenBank/DDBJ databases">
        <authorList>
            <consortium name="DOE Joint Genome Institute"/>
            <person name="Kuo A."/>
            <person name="Miyauchi S."/>
            <person name="Kiss E."/>
            <person name="Drula E."/>
            <person name="Kohler A."/>
            <person name="Sanchez-Garcia M."/>
            <person name="Andreopoulos B."/>
            <person name="Barry K.W."/>
            <person name="Bonito G."/>
            <person name="Buee M."/>
            <person name="Carver A."/>
            <person name="Chen C."/>
            <person name="Cichocki N."/>
            <person name="Clum A."/>
            <person name="Culley D."/>
            <person name="Crous P.W."/>
            <person name="Fauchery L."/>
            <person name="Girlanda M."/>
            <person name="Hayes R."/>
            <person name="Keri Z."/>
            <person name="LaButti K."/>
            <person name="Lipzen A."/>
            <person name="Lombard V."/>
            <person name="Magnuson J."/>
            <person name="Maillard F."/>
            <person name="Morin E."/>
            <person name="Murat C."/>
            <person name="Nolan M."/>
            <person name="Ohm R."/>
            <person name="Pangilinan J."/>
            <person name="Pereira M."/>
            <person name="Perotto S."/>
            <person name="Peter M."/>
            <person name="Riley R."/>
            <person name="Sitrit Y."/>
            <person name="Stielow B."/>
            <person name="Szollosi G."/>
            <person name="Zifcakova L."/>
            <person name="Stursova M."/>
            <person name="Spatafora J.W."/>
            <person name="Tedersoo L."/>
            <person name="Vaario L.-M."/>
            <person name="Yamada A."/>
            <person name="Yan M."/>
            <person name="Wang P."/>
            <person name="Xu J."/>
            <person name="Bruns T."/>
            <person name="Baldrian P."/>
            <person name="Vilgalys R."/>
            <person name="Henrissat B."/>
            <person name="Grigoriev I.V."/>
            <person name="Hibbett D."/>
            <person name="Nagy L.G."/>
            <person name="Martin F.M."/>
        </authorList>
    </citation>
    <scope>NUCLEOTIDE SEQUENCE</scope>
    <source>
        <strain evidence="1">BED1</strain>
    </source>
</reference>
<feature type="non-terminal residue" evidence="1">
    <location>
        <position position="1"/>
    </location>
</feature>
<keyword evidence="2" id="KW-1185">Reference proteome</keyword>
<gene>
    <name evidence="1" type="ORF">L210DRAFT_3556610</name>
</gene>
<evidence type="ECO:0000313" key="2">
    <source>
        <dbReference type="Proteomes" id="UP001194468"/>
    </source>
</evidence>
<dbReference type="AlphaFoldDB" id="A0AAD4BKK9"/>